<evidence type="ECO:0000256" key="1">
    <source>
        <dbReference type="SAM" id="MobiDB-lite"/>
    </source>
</evidence>
<feature type="signal peptide" evidence="3">
    <location>
        <begin position="1"/>
        <end position="25"/>
    </location>
</feature>
<feature type="transmembrane region" description="Helical" evidence="2">
    <location>
        <begin position="224"/>
        <end position="246"/>
    </location>
</feature>
<keyword evidence="5" id="KW-1185">Reference proteome</keyword>
<sequence>MSMPTGRLPLRKLPRILVPAGAALAAVLAAAPAAASVTLPLHSAHRGATAAGFGTHSCDQIPGQYQGAGADGFVFVLPGNDASFVSLTLKFQPVAGGEVTVHIADASDPYPDGILNDKGTSKAWVVVPAGWKLLDGSAVVDNDATKADDFNLTHTCPATTTSPSPSPSPTKSASPSPSTSQSTSPSPSDSGSVEGSSAVPSGTVTPGPGGGGGGGGGSLPVTGVALTSMTLTAAGLIAAGVALLMVRRRRELPTFVADGPEQGPDAQD</sequence>
<evidence type="ECO:0000313" key="5">
    <source>
        <dbReference type="Proteomes" id="UP001058003"/>
    </source>
</evidence>
<reference evidence="4" key="1">
    <citation type="submission" date="2021-04" db="EMBL/GenBank/DDBJ databases">
        <title>Dactylosporangium aurantiacum NRRL B-8018 full assembly.</title>
        <authorList>
            <person name="Hartkoorn R.C."/>
            <person name="Beaudoing E."/>
            <person name="Hot D."/>
        </authorList>
    </citation>
    <scope>NUCLEOTIDE SEQUENCE</scope>
    <source>
        <strain evidence="4">NRRL B-8018</strain>
    </source>
</reference>
<keyword evidence="2" id="KW-0812">Transmembrane</keyword>
<dbReference type="NCBIfam" id="TIGR01167">
    <property type="entry name" value="LPXTG_anchor"/>
    <property type="match status" value="1"/>
</dbReference>
<proteinExistence type="predicted"/>
<dbReference type="AlphaFoldDB" id="A0A9Q9IQD2"/>
<dbReference type="KEGG" id="daur:Daura_13510"/>
<accession>A0A9Q9IQD2</accession>
<evidence type="ECO:0000313" key="4">
    <source>
        <dbReference type="EMBL" id="UWZ57088.1"/>
    </source>
</evidence>
<evidence type="ECO:0000256" key="2">
    <source>
        <dbReference type="SAM" id="Phobius"/>
    </source>
</evidence>
<feature type="compositionally biased region" description="Low complexity" evidence="1">
    <location>
        <begin position="155"/>
        <end position="206"/>
    </location>
</feature>
<evidence type="ECO:0000256" key="3">
    <source>
        <dbReference type="SAM" id="SignalP"/>
    </source>
</evidence>
<protein>
    <submittedName>
        <fullName evidence="4">LPXTG cell wall anchor domain-containing protein</fullName>
    </submittedName>
</protein>
<gene>
    <name evidence="4" type="ORF">Daura_13510</name>
</gene>
<keyword evidence="3" id="KW-0732">Signal</keyword>
<feature type="compositionally biased region" description="Gly residues" evidence="1">
    <location>
        <begin position="207"/>
        <end position="216"/>
    </location>
</feature>
<feature type="region of interest" description="Disordered" evidence="1">
    <location>
        <begin position="155"/>
        <end position="216"/>
    </location>
</feature>
<dbReference type="Proteomes" id="UP001058003">
    <property type="component" value="Chromosome"/>
</dbReference>
<keyword evidence="2" id="KW-1133">Transmembrane helix</keyword>
<dbReference type="EMBL" id="CP073767">
    <property type="protein sequence ID" value="UWZ57088.1"/>
    <property type="molecule type" value="Genomic_DNA"/>
</dbReference>
<feature type="chain" id="PRO_5040468172" evidence="3">
    <location>
        <begin position="26"/>
        <end position="268"/>
    </location>
</feature>
<name>A0A9Q9IQD2_9ACTN</name>
<organism evidence="4 5">
    <name type="scientific">Dactylosporangium aurantiacum</name>
    <dbReference type="NCBI Taxonomy" id="35754"/>
    <lineage>
        <taxon>Bacteria</taxon>
        <taxon>Bacillati</taxon>
        <taxon>Actinomycetota</taxon>
        <taxon>Actinomycetes</taxon>
        <taxon>Micromonosporales</taxon>
        <taxon>Micromonosporaceae</taxon>
        <taxon>Dactylosporangium</taxon>
    </lineage>
</organism>
<keyword evidence="2" id="KW-0472">Membrane</keyword>
<dbReference type="OrthoDB" id="3404609at2"/>